<feature type="compositionally biased region" description="Gly residues" evidence="1">
    <location>
        <begin position="84"/>
        <end position="101"/>
    </location>
</feature>
<sequence length="152" mass="16435">MILPNWELEDTHDDVGEGKGEGEGRGEGGGEDEGEGEGRNIRGLRYVASRGRPRLNRYRGRIDSYFRSSQTGGRSGVRGNIRGRSGGRGSGRGVGRSGGRGGGRDHGSGGGNTEQEEGIEIKSGRGYWKVKWMHEGVEGAARMCNVRMEERI</sequence>
<evidence type="ECO:0000256" key="1">
    <source>
        <dbReference type="SAM" id="MobiDB-lite"/>
    </source>
</evidence>
<dbReference type="AlphaFoldDB" id="A0A1S3YJ86"/>
<feature type="region of interest" description="Disordered" evidence="1">
    <location>
        <begin position="59"/>
        <end position="120"/>
    </location>
</feature>
<dbReference type="KEGG" id="nta:107776615"/>
<feature type="region of interest" description="Disordered" evidence="1">
    <location>
        <begin position="1"/>
        <end position="46"/>
    </location>
</feature>
<feature type="compositionally biased region" description="Basic and acidic residues" evidence="1">
    <location>
        <begin position="13"/>
        <end position="28"/>
    </location>
</feature>
<organism evidence="2">
    <name type="scientific">Nicotiana tabacum</name>
    <name type="common">Common tobacco</name>
    <dbReference type="NCBI Taxonomy" id="4097"/>
    <lineage>
        <taxon>Eukaryota</taxon>
        <taxon>Viridiplantae</taxon>
        <taxon>Streptophyta</taxon>
        <taxon>Embryophyta</taxon>
        <taxon>Tracheophyta</taxon>
        <taxon>Spermatophyta</taxon>
        <taxon>Magnoliopsida</taxon>
        <taxon>eudicotyledons</taxon>
        <taxon>Gunneridae</taxon>
        <taxon>Pentapetalae</taxon>
        <taxon>asterids</taxon>
        <taxon>lamiids</taxon>
        <taxon>Solanales</taxon>
        <taxon>Solanaceae</taxon>
        <taxon>Nicotianoideae</taxon>
        <taxon>Nicotianeae</taxon>
        <taxon>Nicotiana</taxon>
    </lineage>
</organism>
<dbReference type="PaxDb" id="4097-A0A1S3YJ86"/>
<accession>A0A1S3YJ86</accession>
<reference evidence="2" key="1">
    <citation type="submission" date="2025-08" db="UniProtKB">
        <authorList>
            <consortium name="RefSeq"/>
        </authorList>
    </citation>
    <scope>IDENTIFICATION</scope>
</reference>
<protein>
    <submittedName>
        <fullName evidence="2">Protein argonaute 2-like</fullName>
    </submittedName>
</protein>
<evidence type="ECO:0000313" key="2">
    <source>
        <dbReference type="RefSeq" id="XP_016452012.1"/>
    </source>
</evidence>
<proteinExistence type="predicted"/>
<dbReference type="RefSeq" id="XP_016452012.1">
    <property type="nucleotide sequence ID" value="XM_016596526.1"/>
</dbReference>
<name>A0A1S3YJ86_TOBAC</name>
<gene>
    <name evidence="2" type="primary">LOC107776615</name>
</gene>